<keyword evidence="1" id="KW-0812">Transmembrane</keyword>
<sequence>MSLTGERRRDSQQLAREERARIDREVAYQALSNRRRRFTVHYLMQQWEPISLRTLSEQIAAWENGVSRAQVTSKQRKRTYTALHQAHLPKLDKMGIIEYDTHEMVAHPTEKLGTLRIYMDVVPEDEIPWSVFYTGIAISFGAGSALGWLGLLPFAAISGDVWAILTAAIIAVIGAVNIYRNRQNRLGMEGPPPEVAHIESS</sequence>
<feature type="transmembrane region" description="Helical" evidence="1">
    <location>
        <begin position="161"/>
        <end position="179"/>
    </location>
</feature>
<evidence type="ECO:0000259" key="2">
    <source>
        <dbReference type="Pfam" id="PF24035"/>
    </source>
</evidence>
<evidence type="ECO:0000256" key="1">
    <source>
        <dbReference type="SAM" id="Phobius"/>
    </source>
</evidence>
<keyword evidence="1" id="KW-0472">Membrane</keyword>
<name>A0A1I6Q5X7_9EURY</name>
<dbReference type="AlphaFoldDB" id="A0A1I6Q5X7"/>
<dbReference type="EMBL" id="FOZS01000001">
    <property type="protein sequence ID" value="SFS47889.1"/>
    <property type="molecule type" value="Genomic_DNA"/>
</dbReference>
<gene>
    <name evidence="3" type="ORF">SAMN04488556_1007</name>
</gene>
<dbReference type="InterPro" id="IPR055768">
    <property type="entry name" value="DUF7344"/>
</dbReference>
<evidence type="ECO:0000313" key="3">
    <source>
        <dbReference type="EMBL" id="SFS47889.1"/>
    </source>
</evidence>
<feature type="transmembrane region" description="Helical" evidence="1">
    <location>
        <begin position="131"/>
        <end position="155"/>
    </location>
</feature>
<dbReference type="Proteomes" id="UP000199199">
    <property type="component" value="Unassembled WGS sequence"/>
</dbReference>
<evidence type="ECO:0000313" key="4">
    <source>
        <dbReference type="Proteomes" id="UP000199199"/>
    </source>
</evidence>
<dbReference type="Pfam" id="PF24035">
    <property type="entry name" value="DUF7344"/>
    <property type="match status" value="1"/>
</dbReference>
<reference evidence="4" key="1">
    <citation type="submission" date="2016-10" db="EMBL/GenBank/DDBJ databases">
        <authorList>
            <person name="Varghese N."/>
            <person name="Submissions S."/>
        </authorList>
    </citation>
    <scope>NUCLEOTIDE SEQUENCE [LARGE SCALE GENOMIC DNA]</scope>
    <source>
        <strain evidence="4">DSM 22427</strain>
    </source>
</reference>
<keyword evidence="4" id="KW-1185">Reference proteome</keyword>
<organism evidence="3 4">
    <name type="scientific">Halostagnicola kamekurae</name>
    <dbReference type="NCBI Taxonomy" id="619731"/>
    <lineage>
        <taxon>Archaea</taxon>
        <taxon>Methanobacteriati</taxon>
        <taxon>Methanobacteriota</taxon>
        <taxon>Stenosarchaea group</taxon>
        <taxon>Halobacteria</taxon>
        <taxon>Halobacteriales</taxon>
        <taxon>Natrialbaceae</taxon>
        <taxon>Halostagnicola</taxon>
    </lineage>
</organism>
<feature type="domain" description="DUF7344" evidence="2">
    <location>
        <begin position="28"/>
        <end position="104"/>
    </location>
</feature>
<protein>
    <recommendedName>
        <fullName evidence="2">DUF7344 domain-containing protein</fullName>
    </recommendedName>
</protein>
<keyword evidence="1" id="KW-1133">Transmembrane helix</keyword>
<dbReference type="OrthoDB" id="331021at2157"/>
<proteinExistence type="predicted"/>
<accession>A0A1I6Q5X7</accession>
<dbReference type="RefSeq" id="WP_092902291.1">
    <property type="nucleotide sequence ID" value="NZ_FOZS01000001.1"/>
</dbReference>